<evidence type="ECO:0000313" key="5">
    <source>
        <dbReference type="EMBL" id="KAK7575575.1"/>
    </source>
</evidence>
<evidence type="ECO:0000256" key="2">
    <source>
        <dbReference type="SAM" id="MobiDB-lite"/>
    </source>
</evidence>
<dbReference type="InterPro" id="IPR042344">
    <property type="entry name" value="ZCCHC14"/>
</dbReference>
<dbReference type="InterPro" id="IPR058599">
    <property type="entry name" value="PHAT_Smg/ZCCHC2-like"/>
</dbReference>
<keyword evidence="1" id="KW-0175">Coiled coil</keyword>
<evidence type="ECO:0000313" key="6">
    <source>
        <dbReference type="Proteomes" id="UP001367676"/>
    </source>
</evidence>
<feature type="coiled-coil region" evidence="1">
    <location>
        <begin position="47"/>
        <end position="74"/>
    </location>
</feature>
<dbReference type="Proteomes" id="UP001367676">
    <property type="component" value="Unassembled WGS sequence"/>
</dbReference>
<dbReference type="PANTHER" id="PTHR16195">
    <property type="entry name" value="ZINC FINGER CCHC DOMAIN CONTAINING PROTEIN"/>
    <property type="match status" value="1"/>
</dbReference>
<comment type="caution">
    <text evidence="5">The sequence shown here is derived from an EMBL/GenBank/DDBJ whole genome shotgun (WGS) entry which is preliminary data.</text>
</comment>
<dbReference type="Pfam" id="PF26034">
    <property type="entry name" value="PHAT_SMAUG"/>
    <property type="match status" value="1"/>
</dbReference>
<dbReference type="EMBL" id="JBBCAQ010000036">
    <property type="protein sequence ID" value="KAK7575575.1"/>
    <property type="molecule type" value="Genomic_DNA"/>
</dbReference>
<name>A0AAN9T8J5_9HEMI</name>
<organism evidence="5 6">
    <name type="scientific">Parthenolecanium corni</name>
    <dbReference type="NCBI Taxonomy" id="536013"/>
    <lineage>
        <taxon>Eukaryota</taxon>
        <taxon>Metazoa</taxon>
        <taxon>Ecdysozoa</taxon>
        <taxon>Arthropoda</taxon>
        <taxon>Hexapoda</taxon>
        <taxon>Insecta</taxon>
        <taxon>Pterygota</taxon>
        <taxon>Neoptera</taxon>
        <taxon>Paraneoptera</taxon>
        <taxon>Hemiptera</taxon>
        <taxon>Sternorrhyncha</taxon>
        <taxon>Coccoidea</taxon>
        <taxon>Coccidae</taxon>
        <taxon>Parthenolecanium</taxon>
    </lineage>
</organism>
<evidence type="ECO:0000256" key="1">
    <source>
        <dbReference type="SAM" id="Coils"/>
    </source>
</evidence>
<proteinExistence type="predicted"/>
<sequence>MVCAEDVVSYFRTLKSYERIWMMCKLQHCCLPFELRFLGTCLEELGKKDYNELRQAENEANSNAEANLSELRRIGDARVRNKIILYLSLLHSRNYSCSNSLFKILCDCQEVNAFLKCESIASPSTPPPAPPPPTSAISTVPSSTPGAVPAVSLAASNAATASTDNSSAATSDEEEDCFEHLLMIYTLAVNHPAFSCEQKQTLQNIFEVIRAEQNKRSTLKQATAMGHALVDGSMTAVGENAVYNSAPAQIQVRVSIAQISILWRTIDLPVYRLMYCVYVSLV</sequence>
<dbReference type="InterPro" id="IPR057327">
    <property type="entry name" value="Vts1_dom"/>
</dbReference>
<gene>
    <name evidence="5" type="ORF">V9T40_011861</name>
</gene>
<feature type="domain" description="RNA-binding protein vts1-like alpha-helical" evidence="3">
    <location>
        <begin position="5"/>
        <end position="48"/>
    </location>
</feature>
<dbReference type="Pfam" id="PF25479">
    <property type="entry name" value="Vts1"/>
    <property type="match status" value="1"/>
</dbReference>
<dbReference type="PANTHER" id="PTHR16195:SF16">
    <property type="entry name" value="ZINC FINGER CCHC DOMAIN-CONTAINING PROTEIN 14"/>
    <property type="match status" value="1"/>
</dbReference>
<dbReference type="AlphaFoldDB" id="A0AAN9T8J5"/>
<protein>
    <submittedName>
        <fullName evidence="5">Uncharacterized protein</fullName>
    </submittedName>
</protein>
<evidence type="ECO:0000259" key="3">
    <source>
        <dbReference type="Pfam" id="PF25479"/>
    </source>
</evidence>
<feature type="domain" description="SMAUG/ZCCHC2-like PHAT" evidence="4">
    <location>
        <begin position="53"/>
        <end position="212"/>
    </location>
</feature>
<accession>A0AAN9T8J5</accession>
<evidence type="ECO:0000259" key="4">
    <source>
        <dbReference type="Pfam" id="PF26034"/>
    </source>
</evidence>
<feature type="region of interest" description="Disordered" evidence="2">
    <location>
        <begin position="122"/>
        <end position="143"/>
    </location>
</feature>
<reference evidence="5 6" key="1">
    <citation type="submission" date="2024-03" db="EMBL/GenBank/DDBJ databases">
        <title>Adaptation during the transition from Ophiocordyceps entomopathogen to insect associate is accompanied by gene loss and intensified selection.</title>
        <authorList>
            <person name="Ward C.M."/>
            <person name="Onetto C.A."/>
            <person name="Borneman A.R."/>
        </authorList>
    </citation>
    <scope>NUCLEOTIDE SEQUENCE [LARGE SCALE GENOMIC DNA]</scope>
    <source>
        <strain evidence="5">AWRI1</strain>
        <tissue evidence="5">Single Adult Female</tissue>
    </source>
</reference>
<feature type="compositionally biased region" description="Pro residues" evidence="2">
    <location>
        <begin position="124"/>
        <end position="134"/>
    </location>
</feature>
<keyword evidence="6" id="KW-1185">Reference proteome</keyword>